<dbReference type="Proteomes" id="UP000828941">
    <property type="component" value="Chromosome 3"/>
</dbReference>
<dbReference type="EMBL" id="CM039428">
    <property type="protein sequence ID" value="KAI4350800.1"/>
    <property type="molecule type" value="Genomic_DNA"/>
</dbReference>
<keyword evidence="2" id="KW-1185">Reference proteome</keyword>
<evidence type="ECO:0000313" key="2">
    <source>
        <dbReference type="Proteomes" id="UP000828941"/>
    </source>
</evidence>
<evidence type="ECO:0000313" key="1">
    <source>
        <dbReference type="EMBL" id="KAI4350800.1"/>
    </source>
</evidence>
<accession>A0ACB9PPV4</accession>
<gene>
    <name evidence="1" type="ORF">L6164_005215</name>
</gene>
<comment type="caution">
    <text evidence="1">The sequence shown here is derived from an EMBL/GenBank/DDBJ whole genome shotgun (WGS) entry which is preliminary data.</text>
</comment>
<protein>
    <submittedName>
        <fullName evidence="1">Uncharacterized protein</fullName>
    </submittedName>
</protein>
<name>A0ACB9PPV4_BAUVA</name>
<sequence length="554" mass="62859">MLPTIFILSSLLRRGTTLFGATVISVKGKRLGLYFSASWCGPCRRFTPTLVEVYNEVSPKGDFEIIYISRDKDADSFNMYFSKMPWLAVPFSDSETRNALLKFFKPRGIPHLVIVDENGKVITRNGVQIISEHDVEGYPFSPERIQELKEQVEEAKRNQSLRSILVSPSRDLVISSDDNKVAVSELDGKTVGLYISLSSFKSCIDFTPKLADLYKELKVKGESFEIVMIPLDDDEESFKQGFKRMPWLSLPFKDKSCRKLAQYFELSALPTLVIIGPDGKTLHSNVVEAIRDHGIVAYPFTPEKFAELAEIEKARDAAQTLESILVSGDQDYVIGKEGIKIPVSDLVGKTILLYFSAHWCPPCRAFLPILTDAYHKIKEKDDAFEVIFISSDKNQASFDEYFAGMPWLALPFDDWRKGFLFRKFKVKSFPMLVAIGPSGRTVTTEARDHISLLGADAYPFTDDKLKEIEANCEEMAKGWPWKLTLSAHNHKLVLTRRNFYTCDGCDKVGTFWSYCCSECDFDLHPDCALDLEEKRKKNDSKDDWVCEGEVCRKA</sequence>
<organism evidence="1 2">
    <name type="scientific">Bauhinia variegata</name>
    <name type="common">Purple orchid tree</name>
    <name type="synonym">Phanera variegata</name>
    <dbReference type="NCBI Taxonomy" id="167791"/>
    <lineage>
        <taxon>Eukaryota</taxon>
        <taxon>Viridiplantae</taxon>
        <taxon>Streptophyta</taxon>
        <taxon>Embryophyta</taxon>
        <taxon>Tracheophyta</taxon>
        <taxon>Spermatophyta</taxon>
        <taxon>Magnoliopsida</taxon>
        <taxon>eudicotyledons</taxon>
        <taxon>Gunneridae</taxon>
        <taxon>Pentapetalae</taxon>
        <taxon>rosids</taxon>
        <taxon>fabids</taxon>
        <taxon>Fabales</taxon>
        <taxon>Fabaceae</taxon>
        <taxon>Cercidoideae</taxon>
        <taxon>Cercideae</taxon>
        <taxon>Bauhiniinae</taxon>
        <taxon>Bauhinia</taxon>
    </lineage>
</organism>
<proteinExistence type="predicted"/>
<reference evidence="1 2" key="1">
    <citation type="journal article" date="2022" name="DNA Res.">
        <title>Chromosomal-level genome assembly of the orchid tree Bauhinia variegata (Leguminosae; Cercidoideae) supports the allotetraploid origin hypothesis of Bauhinia.</title>
        <authorList>
            <person name="Zhong Y."/>
            <person name="Chen Y."/>
            <person name="Zheng D."/>
            <person name="Pang J."/>
            <person name="Liu Y."/>
            <person name="Luo S."/>
            <person name="Meng S."/>
            <person name="Qian L."/>
            <person name="Wei D."/>
            <person name="Dai S."/>
            <person name="Zhou R."/>
        </authorList>
    </citation>
    <scope>NUCLEOTIDE SEQUENCE [LARGE SCALE GENOMIC DNA]</scope>
    <source>
        <strain evidence="1">BV-YZ2020</strain>
    </source>
</reference>